<evidence type="ECO:0000256" key="1">
    <source>
        <dbReference type="ARBA" id="ARBA00004308"/>
    </source>
</evidence>
<reference evidence="12" key="1">
    <citation type="submission" date="2016-01" db="EMBL/GenBank/DDBJ databases">
        <title>Reference transcriptome for the parasite Schistocephalus solidus: insights into the molecular evolution of parasitism.</title>
        <authorList>
            <person name="Hebert F.O."/>
            <person name="Grambauer S."/>
            <person name="Barber I."/>
            <person name="Landry C.R."/>
            <person name="Aubin-Horth N."/>
        </authorList>
    </citation>
    <scope>NUCLEOTIDE SEQUENCE</scope>
</reference>
<evidence type="ECO:0000256" key="9">
    <source>
        <dbReference type="ARBA" id="ARBA00023303"/>
    </source>
</evidence>
<sequence length="491" mass="55735">MTLFLSALWETATSTMFNYSTQKVVRLNSKWVGVFFRLMQLGIILYVIVWVMIFEKGYQKFDEAMSGVTAKVRGVDYTNTTAFHSSGLVVWDAADYVIPPQQKAAFFIMTSVALALKQTLGFCEESPYVASSRCVSAEDCRAGELIVFGHGIKTGRCVPSSVLANVSVCEIYSWCPGEHQHLLPATPLKNAPNFTVLLKNSIEFPAFHVKRRNIFDWMDVDYLETCLYDRDHETMRYCPRFRIGDIIKYSGGETEAIWAQGGIVAIRIDWTCNLDYDVEDCLPSYSFHRLDDADSLYVAGWNLRYADHFVENGIRNRYLVKANGIQFVITVHGTGGKFDLLTFSMNLGSGLALLGIATLLCDMIVLNFVRKRSMYRKAKVDLLEKQRRKMRVHQVRSALEMFSKSGSAMDNETVRDSRSNRQTTEGHRQRSRSYDQPIRQLPTFSHVMNERPVSQCVAIRRSTGLPKTNVFSSTRIIEAAEEKAVRPPISD</sequence>
<feature type="compositionally biased region" description="Basic and acidic residues" evidence="10">
    <location>
        <begin position="412"/>
        <end position="428"/>
    </location>
</feature>
<dbReference type="NCBIfam" id="TIGR00863">
    <property type="entry name" value="P2X"/>
    <property type="match status" value="1"/>
</dbReference>
<evidence type="ECO:0000256" key="11">
    <source>
        <dbReference type="SAM" id="Phobius"/>
    </source>
</evidence>
<dbReference type="Gene3D" id="1.10.287.940">
    <property type="entry name" value="atp-gated p2x4 ion channel"/>
    <property type="match status" value="1"/>
</dbReference>
<dbReference type="InterPro" id="IPR059116">
    <property type="entry name" value="P2X_receptor"/>
</dbReference>
<gene>
    <name evidence="12" type="primary">P2RX4</name>
    <name evidence="12" type="ORF">TR137416</name>
</gene>
<dbReference type="PANTHER" id="PTHR10125:SF31">
    <property type="entry name" value="P2X RECEPTOR E"/>
    <property type="match status" value="1"/>
</dbReference>
<keyword evidence="5 11" id="KW-1133">Transmembrane helix</keyword>
<comment type="similarity">
    <text evidence="2">Belongs to the P2X receptor family.</text>
</comment>
<evidence type="ECO:0000256" key="7">
    <source>
        <dbReference type="ARBA" id="ARBA00023136"/>
    </source>
</evidence>
<accession>A0A0X3Q4M2</accession>
<dbReference type="GO" id="GO:0098794">
    <property type="term" value="C:postsynapse"/>
    <property type="evidence" value="ECO:0007669"/>
    <property type="project" value="GOC"/>
</dbReference>
<evidence type="ECO:0000313" key="12">
    <source>
        <dbReference type="EMBL" id="JAP59163.1"/>
    </source>
</evidence>
<evidence type="ECO:0000256" key="6">
    <source>
        <dbReference type="ARBA" id="ARBA00023065"/>
    </source>
</evidence>
<keyword evidence="9" id="KW-0407">Ion channel</keyword>
<dbReference type="GO" id="GO:0001614">
    <property type="term" value="F:purinergic nucleotide receptor activity"/>
    <property type="evidence" value="ECO:0007669"/>
    <property type="project" value="InterPro"/>
</dbReference>
<dbReference type="PANTHER" id="PTHR10125">
    <property type="entry name" value="P2X PURINOCEPTOR"/>
    <property type="match status" value="1"/>
</dbReference>
<comment type="subcellular location">
    <subcellularLocation>
        <location evidence="1">Endomembrane system</location>
    </subcellularLocation>
</comment>
<proteinExistence type="inferred from homology"/>
<evidence type="ECO:0000256" key="8">
    <source>
        <dbReference type="ARBA" id="ARBA00023286"/>
    </source>
</evidence>
<evidence type="ECO:0000256" key="5">
    <source>
        <dbReference type="ARBA" id="ARBA00022989"/>
    </source>
</evidence>
<dbReference type="GO" id="GO:0033198">
    <property type="term" value="P:response to ATP"/>
    <property type="evidence" value="ECO:0007669"/>
    <property type="project" value="InterPro"/>
</dbReference>
<name>A0A0X3Q4M2_SCHSO</name>
<feature type="transmembrane region" description="Helical" evidence="11">
    <location>
        <begin position="347"/>
        <end position="369"/>
    </location>
</feature>
<dbReference type="GO" id="GO:0005886">
    <property type="term" value="C:plasma membrane"/>
    <property type="evidence" value="ECO:0007669"/>
    <property type="project" value="InterPro"/>
</dbReference>
<dbReference type="InterPro" id="IPR027309">
    <property type="entry name" value="P2X_extracellular_dom_sf"/>
</dbReference>
<dbReference type="Pfam" id="PF00864">
    <property type="entry name" value="P2X_receptor"/>
    <property type="match status" value="1"/>
</dbReference>
<feature type="transmembrane region" description="Helical" evidence="11">
    <location>
        <begin position="34"/>
        <end position="54"/>
    </location>
</feature>
<keyword evidence="8" id="KW-1071">Ligand-gated ion channel</keyword>
<dbReference type="GO" id="GO:0070588">
    <property type="term" value="P:calcium ion transmembrane transport"/>
    <property type="evidence" value="ECO:0007669"/>
    <property type="project" value="TreeGrafter"/>
</dbReference>
<keyword evidence="7 11" id="KW-0472">Membrane</keyword>
<evidence type="ECO:0000256" key="10">
    <source>
        <dbReference type="SAM" id="MobiDB-lite"/>
    </source>
</evidence>
<keyword evidence="6" id="KW-0406">Ion transport</keyword>
<organism evidence="12">
    <name type="scientific">Schistocephalus solidus</name>
    <name type="common">Tapeworm</name>
    <dbReference type="NCBI Taxonomy" id="70667"/>
    <lineage>
        <taxon>Eukaryota</taxon>
        <taxon>Metazoa</taxon>
        <taxon>Spiralia</taxon>
        <taxon>Lophotrochozoa</taxon>
        <taxon>Platyhelminthes</taxon>
        <taxon>Cestoda</taxon>
        <taxon>Eucestoda</taxon>
        <taxon>Diphyllobothriidea</taxon>
        <taxon>Diphyllobothriidae</taxon>
        <taxon>Schistocephalus</taxon>
    </lineage>
</organism>
<dbReference type="InterPro" id="IPR001429">
    <property type="entry name" value="P2X_purnocptor"/>
</dbReference>
<keyword evidence="3" id="KW-0813">Transport</keyword>
<dbReference type="AlphaFoldDB" id="A0A0X3Q4M2"/>
<keyword evidence="4 11" id="KW-0812">Transmembrane</keyword>
<feature type="region of interest" description="Disordered" evidence="10">
    <location>
        <begin position="407"/>
        <end position="438"/>
    </location>
</feature>
<dbReference type="GO" id="GO:0012505">
    <property type="term" value="C:endomembrane system"/>
    <property type="evidence" value="ECO:0007669"/>
    <property type="project" value="UniProtKB-SubCell"/>
</dbReference>
<evidence type="ECO:0000256" key="2">
    <source>
        <dbReference type="ARBA" id="ARBA00009848"/>
    </source>
</evidence>
<dbReference type="GO" id="GO:0004931">
    <property type="term" value="F:extracellularly ATP-gated monoatomic cation channel activity"/>
    <property type="evidence" value="ECO:0007669"/>
    <property type="project" value="InterPro"/>
</dbReference>
<dbReference type="Gene3D" id="2.60.490.10">
    <property type="entry name" value="atp-gated p2x4 ion channel domain"/>
    <property type="match status" value="1"/>
</dbReference>
<dbReference type="PRINTS" id="PR01307">
    <property type="entry name" value="P2XRECEPTOR"/>
</dbReference>
<evidence type="ECO:0000256" key="3">
    <source>
        <dbReference type="ARBA" id="ARBA00022448"/>
    </source>
</evidence>
<protein>
    <submittedName>
        <fullName evidence="12">p2X purinoceptor 4</fullName>
    </submittedName>
</protein>
<evidence type="ECO:0000256" key="4">
    <source>
        <dbReference type="ARBA" id="ARBA00022692"/>
    </source>
</evidence>
<dbReference type="EMBL" id="GEEE01004062">
    <property type="protein sequence ID" value="JAP59163.1"/>
    <property type="molecule type" value="Transcribed_RNA"/>
</dbReference>